<evidence type="ECO:0000256" key="7">
    <source>
        <dbReference type="ARBA" id="ARBA00035036"/>
    </source>
</evidence>
<dbReference type="InterPro" id="IPR013785">
    <property type="entry name" value="Aldolase_TIM"/>
</dbReference>
<evidence type="ECO:0000313" key="11">
    <source>
        <dbReference type="EMBL" id="KAA3528482.1"/>
    </source>
</evidence>
<comment type="catalytic activity">
    <reaction evidence="8">
        <text>beta-nicotinamide D-ribonucleotide + diphosphate = 5-phospho-alpha-D-ribose 1-diphosphate + nicotinamide + H(+)</text>
        <dbReference type="Rhea" id="RHEA:16149"/>
        <dbReference type="ChEBI" id="CHEBI:14649"/>
        <dbReference type="ChEBI" id="CHEBI:15378"/>
        <dbReference type="ChEBI" id="CHEBI:17154"/>
        <dbReference type="ChEBI" id="CHEBI:33019"/>
        <dbReference type="ChEBI" id="CHEBI:58017"/>
        <dbReference type="EC" id="2.4.2.12"/>
    </reaction>
    <physiologicalReaction direction="right-to-left" evidence="8">
        <dbReference type="Rhea" id="RHEA:16151"/>
    </physiologicalReaction>
</comment>
<proteinExistence type="inferred from homology"/>
<dbReference type="EC" id="2.4.2.12" evidence="6"/>
<reference evidence="11 12" key="1">
    <citation type="submission" date="2018-08" db="EMBL/GenBank/DDBJ databases">
        <title>Genome sequencing of Agrobacterium vitis strain ICMP 10754.</title>
        <authorList>
            <person name="Visnovsky S.B."/>
            <person name="Pitman A.R."/>
        </authorList>
    </citation>
    <scope>NUCLEOTIDE SEQUENCE [LARGE SCALE GENOMIC DNA]</scope>
    <source>
        <strain evidence="11 12">ICMP 10754</strain>
    </source>
</reference>
<evidence type="ECO:0000256" key="8">
    <source>
        <dbReference type="ARBA" id="ARBA00047835"/>
    </source>
</evidence>
<dbReference type="Pfam" id="PF04095">
    <property type="entry name" value="NAPRTase"/>
    <property type="match status" value="1"/>
</dbReference>
<evidence type="ECO:0000313" key="12">
    <source>
        <dbReference type="Proteomes" id="UP000436911"/>
    </source>
</evidence>
<dbReference type="NCBIfam" id="NF006629">
    <property type="entry name" value="PRK09198.1"/>
    <property type="match status" value="1"/>
</dbReference>
<comment type="caution">
    <text evidence="11">The sequence shown here is derived from an EMBL/GenBank/DDBJ whole genome shotgun (WGS) entry which is preliminary data.</text>
</comment>
<keyword evidence="2" id="KW-0662">Pyridine nucleotide biosynthesis</keyword>
<accession>A0A368NWB0</accession>
<evidence type="ECO:0000256" key="6">
    <source>
        <dbReference type="ARBA" id="ARBA00035024"/>
    </source>
</evidence>
<dbReference type="GO" id="GO:0047280">
    <property type="term" value="F:nicotinamide phosphoribosyltransferase activity"/>
    <property type="evidence" value="ECO:0007669"/>
    <property type="project" value="UniProtKB-EC"/>
</dbReference>
<sequence length="472" mass="52673">MPVSLMSRINLILNTDSYKLGHFLQYPPGTRAVSGYVTTRGASLRPEVVFFGLQMFLKEYLSQPITQADIDEARELAALHGQPFDQAGWHYILSAHGGFLPLRIEALPEGSFLHRGVPMVQVVNTDPACFWLPSYIETALLRAVWYPSTVASSLRHVKQTLKPFLDKSCDDPAGVIGSRLFEYGARGAASLEQAGLGGVANLLHFDHTDTLEAVLYARRYYGAEMAGLSIPASEHTTMIAWGQDQEVQSFANMIDRFGDYPAYSVVSDSYDIHNAVSEIWGKTLQQKVRSKPGRLIVRPDSGDPIDVPVQTVAQLAYQFGTRLNAKGYKVLDDKVRVLQADGVSLRDITMILGRLEAMGFSAENISFGIGASQLQKVSRSTYSFTMKCSAIMDGQERWRPISRRPVTMQERMPEPGRRAVVVEGDEFASIALEDLGRRTNHLQPVWENGRLLKEWSFDEIKAKARTPHRMDM</sequence>
<keyword evidence="11" id="KW-0436">Ligase</keyword>
<dbReference type="PIRSF" id="PIRSF005943">
    <property type="entry name" value="NMPRT"/>
    <property type="match status" value="1"/>
</dbReference>
<protein>
    <recommendedName>
        <fullName evidence="7">Nicotinamide phosphoribosyltransferase</fullName>
        <ecNumber evidence="6">2.4.2.12</ecNumber>
    </recommendedName>
</protein>
<evidence type="ECO:0000259" key="10">
    <source>
        <dbReference type="Pfam" id="PF18127"/>
    </source>
</evidence>
<dbReference type="EMBL" id="QUSG01000004">
    <property type="protein sequence ID" value="KAA3528482.1"/>
    <property type="molecule type" value="Genomic_DNA"/>
</dbReference>
<dbReference type="Pfam" id="PF18127">
    <property type="entry name" value="NAMPT_N"/>
    <property type="match status" value="1"/>
</dbReference>
<name>A0A368NWB0_AGRVI</name>
<dbReference type="Gene3D" id="3.20.20.70">
    <property type="entry name" value="Aldolase class I"/>
    <property type="match status" value="1"/>
</dbReference>
<evidence type="ECO:0000256" key="5">
    <source>
        <dbReference type="ARBA" id="ARBA00035007"/>
    </source>
</evidence>
<evidence type="ECO:0000259" key="9">
    <source>
        <dbReference type="Pfam" id="PF04095"/>
    </source>
</evidence>
<dbReference type="SUPFAM" id="SSF51690">
    <property type="entry name" value="Nicotinate/Quinolinate PRTase C-terminal domain-like"/>
    <property type="match status" value="1"/>
</dbReference>
<feature type="domain" description="Nicotinamide phosphoribosyltransferase N-terminal" evidence="10">
    <location>
        <begin position="10"/>
        <end position="104"/>
    </location>
</feature>
<evidence type="ECO:0000256" key="2">
    <source>
        <dbReference type="ARBA" id="ARBA00022642"/>
    </source>
</evidence>
<evidence type="ECO:0000256" key="3">
    <source>
        <dbReference type="ARBA" id="ARBA00022676"/>
    </source>
</evidence>
<dbReference type="GO" id="GO:0009435">
    <property type="term" value="P:NAD+ biosynthetic process"/>
    <property type="evidence" value="ECO:0007669"/>
    <property type="project" value="InterPro"/>
</dbReference>
<dbReference type="PANTHER" id="PTHR43816:SF1">
    <property type="entry name" value="NICOTINAMIDE PHOSPHORIBOSYLTRANSFERASE"/>
    <property type="match status" value="1"/>
</dbReference>
<dbReference type="PANTHER" id="PTHR43816">
    <property type="entry name" value="NICOTINAMIDE PHOSPHORIBOSYLTRANSFERASE"/>
    <property type="match status" value="1"/>
</dbReference>
<dbReference type="AlphaFoldDB" id="A0A368NWB0"/>
<organism evidence="11 12">
    <name type="scientific">Agrobacterium vitis</name>
    <name type="common">Rhizobium vitis</name>
    <dbReference type="NCBI Taxonomy" id="373"/>
    <lineage>
        <taxon>Bacteria</taxon>
        <taxon>Pseudomonadati</taxon>
        <taxon>Pseudomonadota</taxon>
        <taxon>Alphaproteobacteria</taxon>
        <taxon>Hyphomicrobiales</taxon>
        <taxon>Rhizobiaceae</taxon>
        <taxon>Rhizobium/Agrobacterium group</taxon>
        <taxon>Agrobacterium</taxon>
    </lineage>
</organism>
<evidence type="ECO:0000256" key="1">
    <source>
        <dbReference type="ARBA" id="ARBA00010897"/>
    </source>
</evidence>
<comment type="similarity">
    <text evidence="1">Belongs to the NAPRTase family.</text>
</comment>
<dbReference type="InterPro" id="IPR041525">
    <property type="entry name" value="N/Namide_PRibTrfase"/>
</dbReference>
<dbReference type="Proteomes" id="UP000436911">
    <property type="component" value="Unassembled WGS sequence"/>
</dbReference>
<dbReference type="GO" id="GO:0016874">
    <property type="term" value="F:ligase activity"/>
    <property type="evidence" value="ECO:0007669"/>
    <property type="project" value="UniProtKB-KW"/>
</dbReference>
<keyword evidence="4 11" id="KW-0808">Transferase</keyword>
<gene>
    <name evidence="11" type="ORF">DXT89_10800</name>
</gene>
<keyword evidence="3 11" id="KW-0328">Glycosyltransferase</keyword>
<evidence type="ECO:0000256" key="4">
    <source>
        <dbReference type="ARBA" id="ARBA00022679"/>
    </source>
</evidence>
<comment type="pathway">
    <text evidence="5">Cofactor biosynthesis; NAD(+) biosynthesis; nicotinamide D-ribonucleotide from 5-phospho-alpha-D-ribose 1-diphosphate and nicotinamide: step 1/1.</text>
</comment>
<dbReference type="InterPro" id="IPR036068">
    <property type="entry name" value="Nicotinate_pribotase-like_C"/>
</dbReference>
<feature type="domain" description="Nicotinate/nicotinamide phosphoribosyltransferase" evidence="9">
    <location>
        <begin position="180"/>
        <end position="417"/>
    </location>
</feature>
<dbReference type="InterPro" id="IPR041529">
    <property type="entry name" value="DUF5598"/>
</dbReference>
<dbReference type="OrthoDB" id="394882at2"/>
<dbReference type="InterPro" id="IPR016471">
    <property type="entry name" value="Nicotinamide_PRibTrfase"/>
</dbReference>